<protein>
    <submittedName>
        <fullName evidence="2">Uncharacterized protein</fullName>
    </submittedName>
</protein>
<keyword evidence="1" id="KW-0812">Transmembrane</keyword>
<dbReference type="EMBL" id="SNZH01000004">
    <property type="protein sequence ID" value="TDR45936.1"/>
    <property type="molecule type" value="Genomic_DNA"/>
</dbReference>
<dbReference type="Proteomes" id="UP000295293">
    <property type="component" value="Unassembled WGS sequence"/>
</dbReference>
<feature type="transmembrane region" description="Helical" evidence="1">
    <location>
        <begin position="84"/>
        <end position="101"/>
    </location>
</feature>
<keyword evidence="3" id="KW-1185">Reference proteome</keyword>
<keyword evidence="1" id="KW-1133">Transmembrane helix</keyword>
<comment type="caution">
    <text evidence="2">The sequence shown here is derived from an EMBL/GenBank/DDBJ whole genome shotgun (WGS) entry which is preliminary data.</text>
</comment>
<reference evidence="2 3" key="1">
    <citation type="submission" date="2019-03" db="EMBL/GenBank/DDBJ databases">
        <title>Genomic Encyclopedia of Type Strains, Phase IV (KMG-IV): sequencing the most valuable type-strain genomes for metagenomic binning, comparative biology and taxonomic classification.</title>
        <authorList>
            <person name="Goeker M."/>
        </authorList>
    </citation>
    <scope>NUCLEOTIDE SEQUENCE [LARGE SCALE GENOMIC DNA]</scope>
    <source>
        <strain evidence="2 3">DSM 21667</strain>
    </source>
</reference>
<proteinExistence type="predicted"/>
<accession>A0A4V3DMV3</accession>
<gene>
    <name evidence="2" type="ORF">DFR29_104373</name>
</gene>
<dbReference type="RefSeq" id="WP_133818293.1">
    <property type="nucleotide sequence ID" value="NZ_SNZH01000004.1"/>
</dbReference>
<dbReference type="AlphaFoldDB" id="A0A4V3DMV3"/>
<evidence type="ECO:0000256" key="1">
    <source>
        <dbReference type="SAM" id="Phobius"/>
    </source>
</evidence>
<feature type="transmembrane region" description="Helical" evidence="1">
    <location>
        <begin position="23"/>
        <end position="44"/>
    </location>
</feature>
<sequence>MTQHDPYRTPEAPVASPANAPRAVLDVVVLAAALLQSVTTLVSIRSMLNMVYEGQLSSLMVLLFWLSTLLLVLAGLLLFWRNRAAAWLFLLAAAFGGLALLLPWPLWLPHIGVGVALLGAVAGFRQGRKR</sequence>
<evidence type="ECO:0000313" key="2">
    <source>
        <dbReference type="EMBL" id="TDR45936.1"/>
    </source>
</evidence>
<organism evidence="2 3">
    <name type="scientific">Tahibacter aquaticus</name>
    <dbReference type="NCBI Taxonomy" id="520092"/>
    <lineage>
        <taxon>Bacteria</taxon>
        <taxon>Pseudomonadati</taxon>
        <taxon>Pseudomonadota</taxon>
        <taxon>Gammaproteobacteria</taxon>
        <taxon>Lysobacterales</taxon>
        <taxon>Rhodanobacteraceae</taxon>
        <taxon>Tahibacter</taxon>
    </lineage>
</organism>
<feature type="transmembrane region" description="Helical" evidence="1">
    <location>
        <begin position="107"/>
        <end position="124"/>
    </location>
</feature>
<name>A0A4V3DMV3_9GAMM</name>
<evidence type="ECO:0000313" key="3">
    <source>
        <dbReference type="Proteomes" id="UP000295293"/>
    </source>
</evidence>
<keyword evidence="1" id="KW-0472">Membrane</keyword>
<feature type="transmembrane region" description="Helical" evidence="1">
    <location>
        <begin position="56"/>
        <end position="79"/>
    </location>
</feature>